<dbReference type="InterPro" id="IPR001789">
    <property type="entry name" value="Sig_transdc_resp-reg_receiver"/>
</dbReference>
<dbReference type="SUPFAM" id="SSF52172">
    <property type="entry name" value="CheY-like"/>
    <property type="match status" value="1"/>
</dbReference>
<comment type="caution">
    <text evidence="1">Lacks conserved residue(s) required for the propagation of feature annotation.</text>
</comment>
<feature type="non-terminal residue" evidence="3">
    <location>
        <position position="96"/>
    </location>
</feature>
<accession>A0A0P9D4Y1</accession>
<keyword evidence="4" id="KW-1185">Reference proteome</keyword>
<dbReference type="PROSITE" id="PS50110">
    <property type="entry name" value="RESPONSE_REGULATORY"/>
    <property type="match status" value="1"/>
</dbReference>
<evidence type="ECO:0000256" key="1">
    <source>
        <dbReference type="PROSITE-ProRule" id="PRU00169"/>
    </source>
</evidence>
<dbReference type="AlphaFoldDB" id="A0A0P9D4Y1"/>
<comment type="caution">
    <text evidence="3">The sequence shown here is derived from an EMBL/GenBank/DDBJ whole genome shotgun (WGS) entry which is preliminary data.</text>
</comment>
<organism evidence="3 4">
    <name type="scientific">Kouleothrix aurantiaca</name>
    <dbReference type="NCBI Taxonomy" id="186479"/>
    <lineage>
        <taxon>Bacteria</taxon>
        <taxon>Bacillati</taxon>
        <taxon>Chloroflexota</taxon>
        <taxon>Chloroflexia</taxon>
        <taxon>Chloroflexales</taxon>
        <taxon>Roseiflexineae</taxon>
        <taxon>Roseiflexaceae</taxon>
        <taxon>Kouleothrix</taxon>
    </lineage>
</organism>
<dbReference type="GO" id="GO:0000160">
    <property type="term" value="P:phosphorelay signal transduction system"/>
    <property type="evidence" value="ECO:0007669"/>
    <property type="project" value="InterPro"/>
</dbReference>
<gene>
    <name evidence="3" type="ORF">SE17_05620</name>
</gene>
<proteinExistence type="predicted"/>
<feature type="domain" description="Response regulatory" evidence="2">
    <location>
        <begin position="5"/>
        <end position="96"/>
    </location>
</feature>
<evidence type="ECO:0000259" key="2">
    <source>
        <dbReference type="PROSITE" id="PS50110"/>
    </source>
</evidence>
<sequence>MKRPSIIVFDSDTASLLMIEEALVFEGYAVLACHTFAELCALVRQHRPGVIIMEHPSLHTLAEPLLLAPLSNDPETANIPVIFTTTNYHPTRSTTA</sequence>
<reference evidence="3 4" key="1">
    <citation type="submission" date="2015-09" db="EMBL/GenBank/DDBJ databases">
        <title>Draft genome sequence of Kouleothrix aurantiaca JCM 19913.</title>
        <authorList>
            <person name="Hemp J."/>
        </authorList>
    </citation>
    <scope>NUCLEOTIDE SEQUENCE [LARGE SCALE GENOMIC DNA]</scope>
    <source>
        <strain evidence="3 4">COM-B</strain>
    </source>
</reference>
<name>A0A0P9D4Y1_9CHLR</name>
<protein>
    <recommendedName>
        <fullName evidence="2">Response regulatory domain-containing protein</fullName>
    </recommendedName>
</protein>
<dbReference type="InterPro" id="IPR011006">
    <property type="entry name" value="CheY-like_superfamily"/>
</dbReference>
<dbReference type="Proteomes" id="UP000050509">
    <property type="component" value="Unassembled WGS sequence"/>
</dbReference>
<evidence type="ECO:0000313" key="3">
    <source>
        <dbReference type="EMBL" id="KPV54127.1"/>
    </source>
</evidence>
<evidence type="ECO:0000313" key="4">
    <source>
        <dbReference type="Proteomes" id="UP000050509"/>
    </source>
</evidence>
<dbReference type="Gene3D" id="3.40.50.2300">
    <property type="match status" value="1"/>
</dbReference>
<dbReference type="EMBL" id="LJCR01000108">
    <property type="protein sequence ID" value="KPV54127.1"/>
    <property type="molecule type" value="Genomic_DNA"/>
</dbReference>